<dbReference type="SUPFAM" id="SSF55785">
    <property type="entry name" value="PYP-like sensor domain (PAS domain)"/>
    <property type="match status" value="1"/>
</dbReference>
<dbReference type="InterPro" id="IPR043128">
    <property type="entry name" value="Rev_trsase/Diguanyl_cyclase"/>
</dbReference>
<gene>
    <name evidence="4" type="ORF">DYL72_21275</name>
</gene>
<dbReference type="EMBL" id="CP034673">
    <property type="protein sequence ID" value="AZS27397.1"/>
    <property type="molecule type" value="Genomic_DNA"/>
</dbReference>
<dbReference type="SMART" id="SM00267">
    <property type="entry name" value="GGDEF"/>
    <property type="match status" value="1"/>
</dbReference>
<dbReference type="SMART" id="SM00091">
    <property type="entry name" value="PAS"/>
    <property type="match status" value="1"/>
</dbReference>
<dbReference type="Gene3D" id="3.30.70.270">
    <property type="match status" value="1"/>
</dbReference>
<dbReference type="PROSITE" id="PS50887">
    <property type="entry name" value="GGDEF"/>
    <property type="match status" value="1"/>
</dbReference>
<dbReference type="InterPro" id="IPR035965">
    <property type="entry name" value="PAS-like_dom_sf"/>
</dbReference>
<dbReference type="Gene3D" id="3.30.450.20">
    <property type="entry name" value="PAS domain"/>
    <property type="match status" value="1"/>
</dbReference>
<dbReference type="CDD" id="cd00130">
    <property type="entry name" value="PAS"/>
    <property type="match status" value="1"/>
</dbReference>
<dbReference type="EC" id="2.7.7.65" evidence="2"/>
<proteinExistence type="predicted"/>
<dbReference type="InterPro" id="IPR050469">
    <property type="entry name" value="Diguanylate_Cyclase"/>
</dbReference>
<dbReference type="GO" id="GO:0052621">
    <property type="term" value="F:diguanylate cyclase activity"/>
    <property type="evidence" value="ECO:0007669"/>
    <property type="project" value="UniProtKB-EC"/>
</dbReference>
<dbReference type="InterPro" id="IPR029787">
    <property type="entry name" value="Nucleotide_cyclase"/>
</dbReference>
<evidence type="ECO:0000313" key="4">
    <source>
        <dbReference type="EMBL" id="AZS27397.1"/>
    </source>
</evidence>
<dbReference type="NCBIfam" id="TIGR00254">
    <property type="entry name" value="GGDEF"/>
    <property type="match status" value="1"/>
</dbReference>
<dbReference type="RefSeq" id="WP_019281774.1">
    <property type="nucleotide sequence ID" value="NZ_CP023055.1"/>
</dbReference>
<evidence type="ECO:0000256" key="1">
    <source>
        <dbReference type="ARBA" id="ARBA00001946"/>
    </source>
</evidence>
<dbReference type="GO" id="GO:1902201">
    <property type="term" value="P:negative regulation of bacterial-type flagellum-dependent cell motility"/>
    <property type="evidence" value="ECO:0007669"/>
    <property type="project" value="TreeGrafter"/>
</dbReference>
<organism evidence="4 5">
    <name type="scientific">Vibrio anguillarum</name>
    <name type="common">Listonella anguillarum</name>
    <dbReference type="NCBI Taxonomy" id="55601"/>
    <lineage>
        <taxon>Bacteria</taxon>
        <taxon>Pseudomonadati</taxon>
        <taxon>Pseudomonadota</taxon>
        <taxon>Gammaproteobacteria</taxon>
        <taxon>Vibrionales</taxon>
        <taxon>Vibrionaceae</taxon>
        <taxon>Vibrio</taxon>
    </lineage>
</organism>
<dbReference type="PROSITE" id="PS50112">
    <property type="entry name" value="PAS"/>
    <property type="match status" value="1"/>
</dbReference>
<name>A0A289GI43_VIBAN</name>
<reference evidence="4 5" key="1">
    <citation type="submission" date="2018-12" db="EMBL/GenBank/DDBJ databases">
        <title>Characterization and Draft Genome of Vibrio anguillarum J360 Marine Pathogen Isolated from an Outbreak in Lumpfish (Cyclopterus lumpus).</title>
        <authorList>
            <person name="Vasquez J.I."/>
            <person name="Cao T."/>
            <person name="Chakraborty S."/>
            <person name="Gnanagobal H."/>
            <person name="Wescot J."/>
            <person name="Boyce D."/>
            <person name="Santander J."/>
        </authorList>
    </citation>
    <scope>NUCLEOTIDE SEQUENCE [LARGE SCALE GENOMIC DNA]</scope>
    <source>
        <strain evidence="4 5">J360</strain>
    </source>
</reference>
<dbReference type="InterPro" id="IPR013656">
    <property type="entry name" value="PAS_4"/>
</dbReference>
<dbReference type="FunFam" id="3.30.70.270:FF:000001">
    <property type="entry name" value="Diguanylate cyclase domain protein"/>
    <property type="match status" value="1"/>
</dbReference>
<evidence type="ECO:0000313" key="5">
    <source>
        <dbReference type="Proteomes" id="UP000256923"/>
    </source>
</evidence>
<accession>A0A289GI43</accession>
<dbReference type="NCBIfam" id="TIGR00229">
    <property type="entry name" value="sensory_box"/>
    <property type="match status" value="1"/>
</dbReference>
<dbReference type="AlphaFoldDB" id="A0A289GI43"/>
<sequence length="305" mass="35211">MILDNIEDVYSNNLFALHELVLNELGSYVFVKNRQGEYLYANQLTLKLFGTTLEELRGKTDHDFFQDDLLADILHSDQMVFDTKQPFISEERAQAKFDTKVRVYRAMKKPILSTQTGEVIGLIGVSTEIIDIVELREQLHTLANTDDLTQLYNRRKLWREACNEFTLAQRDHYPISCIAIDIDNFKLVNDTYGHQRGDDVIWQLAEMARKHTRHGDACGRIGGEEFLIVLHKANVHEAFQVADRLRKEFYAYAFFDNDAHFSISCGISEITGSDADFFEIYRRSDKALYKAKLAGRNQCATFQET</sequence>
<protein>
    <recommendedName>
        <fullName evidence="2">diguanylate cyclase</fullName>
        <ecNumber evidence="2">2.7.7.65</ecNumber>
    </recommendedName>
</protein>
<evidence type="ECO:0000256" key="3">
    <source>
        <dbReference type="ARBA" id="ARBA00034247"/>
    </source>
</evidence>
<dbReference type="InterPro" id="IPR000160">
    <property type="entry name" value="GGDEF_dom"/>
</dbReference>
<comment type="catalytic activity">
    <reaction evidence="3">
        <text>2 GTP = 3',3'-c-di-GMP + 2 diphosphate</text>
        <dbReference type="Rhea" id="RHEA:24898"/>
        <dbReference type="ChEBI" id="CHEBI:33019"/>
        <dbReference type="ChEBI" id="CHEBI:37565"/>
        <dbReference type="ChEBI" id="CHEBI:58805"/>
        <dbReference type="EC" id="2.7.7.65"/>
    </reaction>
</comment>
<dbReference type="InterPro" id="IPR000014">
    <property type="entry name" value="PAS"/>
</dbReference>
<evidence type="ECO:0000256" key="2">
    <source>
        <dbReference type="ARBA" id="ARBA00012528"/>
    </source>
</evidence>
<dbReference type="Pfam" id="PF00990">
    <property type="entry name" value="GGDEF"/>
    <property type="match status" value="1"/>
</dbReference>
<dbReference type="Pfam" id="PF08448">
    <property type="entry name" value="PAS_4"/>
    <property type="match status" value="1"/>
</dbReference>
<dbReference type="SUPFAM" id="SSF55073">
    <property type="entry name" value="Nucleotide cyclase"/>
    <property type="match status" value="1"/>
</dbReference>
<dbReference type="CDD" id="cd01949">
    <property type="entry name" value="GGDEF"/>
    <property type="match status" value="1"/>
</dbReference>
<dbReference type="PANTHER" id="PTHR45138">
    <property type="entry name" value="REGULATORY COMPONENTS OF SENSORY TRANSDUCTION SYSTEM"/>
    <property type="match status" value="1"/>
</dbReference>
<dbReference type="GO" id="GO:0043709">
    <property type="term" value="P:cell adhesion involved in single-species biofilm formation"/>
    <property type="evidence" value="ECO:0007669"/>
    <property type="project" value="TreeGrafter"/>
</dbReference>
<dbReference type="GO" id="GO:0005886">
    <property type="term" value="C:plasma membrane"/>
    <property type="evidence" value="ECO:0007669"/>
    <property type="project" value="TreeGrafter"/>
</dbReference>
<dbReference type="PANTHER" id="PTHR45138:SF9">
    <property type="entry name" value="DIGUANYLATE CYCLASE DGCM-RELATED"/>
    <property type="match status" value="1"/>
</dbReference>
<dbReference type="Proteomes" id="UP000256923">
    <property type="component" value="Chromosome 2"/>
</dbReference>
<comment type="cofactor">
    <cofactor evidence="1">
        <name>Mg(2+)</name>
        <dbReference type="ChEBI" id="CHEBI:18420"/>
    </cofactor>
</comment>